<protein>
    <submittedName>
        <fullName evidence="7">Uncharacterized protein</fullName>
    </submittedName>
</protein>
<evidence type="ECO:0000256" key="3">
    <source>
        <dbReference type="ARBA" id="ARBA00022490"/>
    </source>
</evidence>
<evidence type="ECO:0000256" key="5">
    <source>
        <dbReference type="ARBA" id="ARBA00022927"/>
    </source>
</evidence>
<dbReference type="InterPro" id="IPR000357">
    <property type="entry name" value="HEAT"/>
</dbReference>
<dbReference type="EMBL" id="JBBWWR010000009">
    <property type="protein sequence ID" value="KAK8961975.1"/>
    <property type="molecule type" value="Genomic_DNA"/>
</dbReference>
<dbReference type="InterPro" id="IPR011989">
    <property type="entry name" value="ARM-like"/>
</dbReference>
<evidence type="ECO:0000256" key="1">
    <source>
        <dbReference type="ARBA" id="ARBA00004496"/>
    </source>
</evidence>
<dbReference type="InterPro" id="IPR040122">
    <property type="entry name" value="Importin_beta"/>
</dbReference>
<organism evidence="7 8">
    <name type="scientific">Platanthera guangdongensis</name>
    <dbReference type="NCBI Taxonomy" id="2320717"/>
    <lineage>
        <taxon>Eukaryota</taxon>
        <taxon>Viridiplantae</taxon>
        <taxon>Streptophyta</taxon>
        <taxon>Embryophyta</taxon>
        <taxon>Tracheophyta</taxon>
        <taxon>Spermatophyta</taxon>
        <taxon>Magnoliopsida</taxon>
        <taxon>Liliopsida</taxon>
        <taxon>Asparagales</taxon>
        <taxon>Orchidaceae</taxon>
        <taxon>Orchidoideae</taxon>
        <taxon>Orchideae</taxon>
        <taxon>Orchidinae</taxon>
        <taxon>Platanthera</taxon>
    </lineage>
</organism>
<keyword evidence="2" id="KW-0813">Transport</keyword>
<evidence type="ECO:0000313" key="7">
    <source>
        <dbReference type="EMBL" id="KAK8961975.1"/>
    </source>
</evidence>
<sequence>MDQHTGAGRREERQKAAASCSRPIAWGETSGHSAPVSRRQAEGMPHKRYYDTYLPFLLEACNDVDGYVRQASVYGIGVCAEFGGSVFCPLIGVALISLNNVIKRADALNSDNIMAYDNAVSSLGKICHFHRSNINAAQVCEISSSCSAHVF</sequence>
<proteinExistence type="predicted"/>
<keyword evidence="3" id="KW-0963">Cytoplasm</keyword>
<keyword evidence="4" id="KW-0677">Repeat</keyword>
<name>A0ABR2MCU4_9ASPA</name>
<dbReference type="Gene3D" id="1.25.10.10">
    <property type="entry name" value="Leucine-rich Repeat Variant"/>
    <property type="match status" value="1"/>
</dbReference>
<keyword evidence="8" id="KW-1185">Reference proteome</keyword>
<evidence type="ECO:0000256" key="2">
    <source>
        <dbReference type="ARBA" id="ARBA00022448"/>
    </source>
</evidence>
<evidence type="ECO:0000313" key="8">
    <source>
        <dbReference type="Proteomes" id="UP001412067"/>
    </source>
</evidence>
<feature type="region of interest" description="Disordered" evidence="6">
    <location>
        <begin position="1"/>
        <end position="40"/>
    </location>
</feature>
<dbReference type="Proteomes" id="UP001412067">
    <property type="component" value="Unassembled WGS sequence"/>
</dbReference>
<evidence type="ECO:0000256" key="6">
    <source>
        <dbReference type="SAM" id="MobiDB-lite"/>
    </source>
</evidence>
<feature type="compositionally biased region" description="Basic and acidic residues" evidence="6">
    <location>
        <begin position="1"/>
        <end position="15"/>
    </location>
</feature>
<dbReference type="SUPFAM" id="SSF48371">
    <property type="entry name" value="ARM repeat"/>
    <property type="match status" value="1"/>
</dbReference>
<accession>A0ABR2MCU4</accession>
<dbReference type="InterPro" id="IPR016024">
    <property type="entry name" value="ARM-type_fold"/>
</dbReference>
<comment type="caution">
    <text evidence="7">The sequence shown here is derived from an EMBL/GenBank/DDBJ whole genome shotgun (WGS) entry which is preliminary data.</text>
</comment>
<dbReference type="PANTHER" id="PTHR10527">
    <property type="entry name" value="IMPORTIN BETA"/>
    <property type="match status" value="1"/>
</dbReference>
<gene>
    <name evidence="7" type="ORF">KSP40_PGU006554</name>
</gene>
<reference evidence="7 8" key="1">
    <citation type="journal article" date="2022" name="Nat. Plants">
        <title>Genomes of leafy and leafless Platanthera orchids illuminate the evolution of mycoheterotrophy.</title>
        <authorList>
            <person name="Li M.H."/>
            <person name="Liu K.W."/>
            <person name="Li Z."/>
            <person name="Lu H.C."/>
            <person name="Ye Q.L."/>
            <person name="Zhang D."/>
            <person name="Wang J.Y."/>
            <person name="Li Y.F."/>
            <person name="Zhong Z.M."/>
            <person name="Liu X."/>
            <person name="Yu X."/>
            <person name="Liu D.K."/>
            <person name="Tu X.D."/>
            <person name="Liu B."/>
            <person name="Hao Y."/>
            <person name="Liao X.Y."/>
            <person name="Jiang Y.T."/>
            <person name="Sun W.H."/>
            <person name="Chen J."/>
            <person name="Chen Y.Q."/>
            <person name="Ai Y."/>
            <person name="Zhai J.W."/>
            <person name="Wu S.S."/>
            <person name="Zhou Z."/>
            <person name="Hsiao Y.Y."/>
            <person name="Wu W.L."/>
            <person name="Chen Y.Y."/>
            <person name="Lin Y.F."/>
            <person name="Hsu J.L."/>
            <person name="Li C.Y."/>
            <person name="Wang Z.W."/>
            <person name="Zhao X."/>
            <person name="Zhong W.Y."/>
            <person name="Ma X.K."/>
            <person name="Ma L."/>
            <person name="Huang J."/>
            <person name="Chen G.Z."/>
            <person name="Huang M.Z."/>
            <person name="Huang L."/>
            <person name="Peng D.H."/>
            <person name="Luo Y.B."/>
            <person name="Zou S.Q."/>
            <person name="Chen S.P."/>
            <person name="Lan S."/>
            <person name="Tsai W.C."/>
            <person name="Van de Peer Y."/>
            <person name="Liu Z.J."/>
        </authorList>
    </citation>
    <scope>NUCLEOTIDE SEQUENCE [LARGE SCALE GENOMIC DNA]</scope>
    <source>
        <strain evidence="7">Lor288</strain>
    </source>
</reference>
<comment type="subcellular location">
    <subcellularLocation>
        <location evidence="1">Cytoplasm</location>
    </subcellularLocation>
</comment>
<evidence type="ECO:0000256" key="4">
    <source>
        <dbReference type="ARBA" id="ARBA00022737"/>
    </source>
</evidence>
<dbReference type="Pfam" id="PF02985">
    <property type="entry name" value="HEAT"/>
    <property type="match status" value="1"/>
</dbReference>
<keyword evidence="5" id="KW-0653">Protein transport</keyword>